<keyword evidence="3" id="KW-1185">Reference proteome</keyword>
<evidence type="ECO:0000313" key="2">
    <source>
        <dbReference type="EMBL" id="UTR79016.1"/>
    </source>
</evidence>
<name>A0ABY5F5Q4_9ACTN</name>
<sequence>MGSQGPLEADREGRADLPDRFGRRGRPASLLLAVPVLLLLAGCSGGAGADHSGTESRKAPSAGGGTEAGAGAGAGAGSGGTPTPPEPDPARLPTTRAAALDLIGRIIAGPDSFGPGVVKRSPYESGPATWPVLGADCVWKQEKPADTVLATRTRSFEVPAAPGKGPIRLAAVVTVHRTREDAAWEMAESIEETMRCPTQQLTADEQIGGMVAGALLGGEAGQRNAEDALTETGEYRSAELGGPHHYSWQQAQTHRVTVAVSAKGAEGRTDQEIDALVTEAQAAMLVRLETAVGKRG</sequence>
<evidence type="ECO:0000313" key="3">
    <source>
        <dbReference type="Proteomes" id="UP001058236"/>
    </source>
</evidence>
<dbReference type="RefSeq" id="WP_255238984.1">
    <property type="nucleotide sequence ID" value="NZ_CP101397.1"/>
</dbReference>
<accession>A0ABY5F5Q4</accession>
<feature type="compositionally biased region" description="Gly residues" evidence="1">
    <location>
        <begin position="62"/>
        <end position="80"/>
    </location>
</feature>
<dbReference type="EMBL" id="CP101397">
    <property type="protein sequence ID" value="UTR79016.1"/>
    <property type="molecule type" value="Genomic_DNA"/>
</dbReference>
<proteinExistence type="predicted"/>
<feature type="region of interest" description="Disordered" evidence="1">
    <location>
        <begin position="47"/>
        <end position="92"/>
    </location>
</feature>
<evidence type="ECO:0008006" key="4">
    <source>
        <dbReference type="Google" id="ProtNLM"/>
    </source>
</evidence>
<feature type="compositionally biased region" description="Basic and acidic residues" evidence="1">
    <location>
        <begin position="8"/>
        <end position="22"/>
    </location>
</feature>
<gene>
    <name evidence="2" type="ORF">NLU04_11365</name>
</gene>
<reference evidence="2" key="1">
    <citation type="submission" date="2022-07" db="EMBL/GenBank/DDBJ databases">
        <title>Genomic of Streptomyces cavourensis F2.</title>
        <authorList>
            <person name="Hu S."/>
            <person name="Liang W."/>
        </authorList>
    </citation>
    <scope>NUCLEOTIDE SEQUENCE</scope>
    <source>
        <strain evidence="2">F2</strain>
    </source>
</reference>
<evidence type="ECO:0000256" key="1">
    <source>
        <dbReference type="SAM" id="MobiDB-lite"/>
    </source>
</evidence>
<dbReference type="Proteomes" id="UP001058236">
    <property type="component" value="Chromosome"/>
</dbReference>
<feature type="region of interest" description="Disordered" evidence="1">
    <location>
        <begin position="1"/>
        <end position="25"/>
    </location>
</feature>
<organism evidence="2 3">
    <name type="scientific">Streptomyces cavourensis</name>
    <dbReference type="NCBI Taxonomy" id="67258"/>
    <lineage>
        <taxon>Bacteria</taxon>
        <taxon>Bacillati</taxon>
        <taxon>Actinomycetota</taxon>
        <taxon>Actinomycetes</taxon>
        <taxon>Kitasatosporales</taxon>
        <taxon>Streptomycetaceae</taxon>
        <taxon>Streptomyces</taxon>
    </lineage>
</organism>
<protein>
    <recommendedName>
        <fullName evidence="4">PknH-like protein</fullName>
    </recommendedName>
</protein>